<dbReference type="PANTHER" id="PTHR42953">
    <property type="entry name" value="HIGH-AFFINITY ZINC UPTAKE SYSTEM PROTEIN ZNUA-RELATED"/>
    <property type="match status" value="1"/>
</dbReference>
<gene>
    <name evidence="5" type="ORF">S03H2_61935</name>
</gene>
<sequence>MKTGILKAVTSSIIFLILQLQSSYGDIAPSTDPFQGKKSNDRLKVVSTTSLIGNIVEKIGGEKVQVVIIVPGGQCPGHFDIRPGDVKVLEEARLLLEHGIEGELFIEDMLNLVENKNLHRMTLNENGNWMIPEIQLQAVDKIVDVLCRIKPECENIFRENAGDYKRAVKNLARDIRLKAKELKVGKVTVASSEMQSEFVDWLGFNIAVIYGRPDNFNP</sequence>
<evidence type="ECO:0000256" key="2">
    <source>
        <dbReference type="ARBA" id="ARBA00022448"/>
    </source>
</evidence>
<evidence type="ECO:0000256" key="3">
    <source>
        <dbReference type="ARBA" id="ARBA00022723"/>
    </source>
</evidence>
<evidence type="ECO:0000313" key="5">
    <source>
        <dbReference type="EMBL" id="GAH87358.1"/>
    </source>
</evidence>
<dbReference type="GO" id="GO:0046872">
    <property type="term" value="F:metal ion binding"/>
    <property type="evidence" value="ECO:0007669"/>
    <property type="project" value="UniProtKB-KW"/>
</dbReference>
<evidence type="ECO:0008006" key="6">
    <source>
        <dbReference type="Google" id="ProtNLM"/>
    </source>
</evidence>
<dbReference type="InterPro" id="IPR050492">
    <property type="entry name" value="Bact_metal-bind_prot9"/>
</dbReference>
<dbReference type="EMBL" id="BARU01040020">
    <property type="protein sequence ID" value="GAH87358.1"/>
    <property type="molecule type" value="Genomic_DNA"/>
</dbReference>
<dbReference type="InterPro" id="IPR006127">
    <property type="entry name" value="ZnuA-like"/>
</dbReference>
<organism evidence="5">
    <name type="scientific">marine sediment metagenome</name>
    <dbReference type="NCBI Taxonomy" id="412755"/>
    <lineage>
        <taxon>unclassified sequences</taxon>
        <taxon>metagenomes</taxon>
        <taxon>ecological metagenomes</taxon>
    </lineage>
</organism>
<dbReference type="GO" id="GO:0007155">
    <property type="term" value="P:cell adhesion"/>
    <property type="evidence" value="ECO:0007669"/>
    <property type="project" value="InterPro"/>
</dbReference>
<dbReference type="Gene3D" id="3.40.50.1980">
    <property type="entry name" value="Nitrogenase molybdenum iron protein domain"/>
    <property type="match status" value="1"/>
</dbReference>
<keyword evidence="3" id="KW-0479">Metal-binding</keyword>
<evidence type="ECO:0000256" key="1">
    <source>
        <dbReference type="ARBA" id="ARBA00004196"/>
    </source>
</evidence>
<evidence type="ECO:0000256" key="4">
    <source>
        <dbReference type="ARBA" id="ARBA00022729"/>
    </source>
</evidence>
<dbReference type="SUPFAM" id="SSF53807">
    <property type="entry name" value="Helical backbone' metal receptor"/>
    <property type="match status" value="1"/>
</dbReference>
<dbReference type="InterPro" id="IPR006129">
    <property type="entry name" value="AdhesinB"/>
</dbReference>
<comment type="caution">
    <text evidence="5">The sequence shown here is derived from an EMBL/GenBank/DDBJ whole genome shotgun (WGS) entry which is preliminary data.</text>
</comment>
<feature type="non-terminal residue" evidence="5">
    <location>
        <position position="218"/>
    </location>
</feature>
<dbReference type="InterPro" id="IPR006128">
    <property type="entry name" value="Lipoprotein_PsaA-like"/>
</dbReference>
<reference evidence="5" key="1">
    <citation type="journal article" date="2014" name="Front. Microbiol.">
        <title>High frequency of phylogenetically diverse reductive dehalogenase-homologous genes in deep subseafloor sedimentary metagenomes.</title>
        <authorList>
            <person name="Kawai M."/>
            <person name="Futagami T."/>
            <person name="Toyoda A."/>
            <person name="Takaki Y."/>
            <person name="Nishi S."/>
            <person name="Hori S."/>
            <person name="Arai W."/>
            <person name="Tsubouchi T."/>
            <person name="Morono Y."/>
            <person name="Uchiyama I."/>
            <person name="Ito T."/>
            <person name="Fujiyama A."/>
            <person name="Inagaki F."/>
            <person name="Takami H."/>
        </authorList>
    </citation>
    <scope>NUCLEOTIDE SEQUENCE</scope>
    <source>
        <strain evidence="5">Expedition CK06-06</strain>
    </source>
</reference>
<keyword evidence="4" id="KW-0732">Signal</keyword>
<dbReference type="AlphaFoldDB" id="X1KZH4"/>
<dbReference type="Pfam" id="PF01297">
    <property type="entry name" value="ZnuA"/>
    <property type="match status" value="1"/>
</dbReference>
<protein>
    <recommendedName>
        <fullName evidence="6">Zinc ABC transporter substrate-binding protein</fullName>
    </recommendedName>
</protein>
<dbReference type="PRINTS" id="PR00691">
    <property type="entry name" value="ADHESINB"/>
</dbReference>
<name>X1KZH4_9ZZZZ</name>
<dbReference type="PANTHER" id="PTHR42953:SF1">
    <property type="entry name" value="METAL-BINDING PROTEIN HI_0362-RELATED"/>
    <property type="match status" value="1"/>
</dbReference>
<proteinExistence type="predicted"/>
<accession>X1KZH4</accession>
<keyword evidence="2" id="KW-0813">Transport</keyword>
<dbReference type="PRINTS" id="PR00690">
    <property type="entry name" value="ADHESNFAMILY"/>
</dbReference>
<dbReference type="GO" id="GO:0030313">
    <property type="term" value="C:cell envelope"/>
    <property type="evidence" value="ECO:0007669"/>
    <property type="project" value="UniProtKB-SubCell"/>
</dbReference>
<dbReference type="GO" id="GO:0030001">
    <property type="term" value="P:metal ion transport"/>
    <property type="evidence" value="ECO:0007669"/>
    <property type="project" value="InterPro"/>
</dbReference>
<comment type="subcellular location">
    <subcellularLocation>
        <location evidence="1">Cell envelope</location>
    </subcellularLocation>
</comment>